<evidence type="ECO:0000313" key="2">
    <source>
        <dbReference type="Proteomes" id="UP000308600"/>
    </source>
</evidence>
<dbReference type="EMBL" id="ML208269">
    <property type="protein sequence ID" value="TFK74305.1"/>
    <property type="molecule type" value="Genomic_DNA"/>
</dbReference>
<evidence type="ECO:0000313" key="1">
    <source>
        <dbReference type="EMBL" id="TFK74305.1"/>
    </source>
</evidence>
<reference evidence="1 2" key="1">
    <citation type="journal article" date="2019" name="Nat. Ecol. Evol.">
        <title>Megaphylogeny resolves global patterns of mushroom evolution.</title>
        <authorList>
            <person name="Varga T."/>
            <person name="Krizsan K."/>
            <person name="Foldi C."/>
            <person name="Dima B."/>
            <person name="Sanchez-Garcia M."/>
            <person name="Sanchez-Ramirez S."/>
            <person name="Szollosi G.J."/>
            <person name="Szarkandi J.G."/>
            <person name="Papp V."/>
            <person name="Albert L."/>
            <person name="Andreopoulos W."/>
            <person name="Angelini C."/>
            <person name="Antonin V."/>
            <person name="Barry K.W."/>
            <person name="Bougher N.L."/>
            <person name="Buchanan P."/>
            <person name="Buyck B."/>
            <person name="Bense V."/>
            <person name="Catcheside P."/>
            <person name="Chovatia M."/>
            <person name="Cooper J."/>
            <person name="Damon W."/>
            <person name="Desjardin D."/>
            <person name="Finy P."/>
            <person name="Geml J."/>
            <person name="Haridas S."/>
            <person name="Hughes K."/>
            <person name="Justo A."/>
            <person name="Karasinski D."/>
            <person name="Kautmanova I."/>
            <person name="Kiss B."/>
            <person name="Kocsube S."/>
            <person name="Kotiranta H."/>
            <person name="LaButti K.M."/>
            <person name="Lechner B.E."/>
            <person name="Liimatainen K."/>
            <person name="Lipzen A."/>
            <person name="Lukacs Z."/>
            <person name="Mihaltcheva S."/>
            <person name="Morgado L.N."/>
            <person name="Niskanen T."/>
            <person name="Noordeloos M.E."/>
            <person name="Ohm R.A."/>
            <person name="Ortiz-Santana B."/>
            <person name="Ovrebo C."/>
            <person name="Racz N."/>
            <person name="Riley R."/>
            <person name="Savchenko A."/>
            <person name="Shiryaev A."/>
            <person name="Soop K."/>
            <person name="Spirin V."/>
            <person name="Szebenyi C."/>
            <person name="Tomsovsky M."/>
            <person name="Tulloss R.E."/>
            <person name="Uehling J."/>
            <person name="Grigoriev I.V."/>
            <person name="Vagvolgyi C."/>
            <person name="Papp T."/>
            <person name="Martin F.M."/>
            <person name="Miettinen O."/>
            <person name="Hibbett D.S."/>
            <person name="Nagy L.G."/>
        </authorList>
    </citation>
    <scope>NUCLEOTIDE SEQUENCE [LARGE SCALE GENOMIC DNA]</scope>
    <source>
        <strain evidence="1 2">NL-1719</strain>
    </source>
</reference>
<keyword evidence="2" id="KW-1185">Reference proteome</keyword>
<name>A0ACD3B835_9AGAR</name>
<accession>A0ACD3B835</accession>
<protein>
    <submittedName>
        <fullName evidence="1">Uncharacterized protein</fullName>
    </submittedName>
</protein>
<sequence length="554" mass="62454">MIEPGQEYHCDACRCDLTHTTRIKCADPVCDIGPDGVDICPSCFCAGKEFANHKKGHQYRVIEINSYPIFSDDWGADEELALLTGIAKQGMGNWKKVAEHVGARTKEEVEAHYNSVYIESPNWPIPVMDRKFEIELEDFHARKRRRISEMSSVVPPAAPKTAPVSAPAIHEISGFLPGRLEFEHELDNDAEDSIKDLEFGVCLQWGGDEIIEDDTDLDVKARIKWEEEKRLGITGIVPEPQVKLVPGKGPPNGALQNGFLNGFHTNGTTKHDSVKSEDGNDEESDEPTQPPPIETEESLKFKLTLLEMYAQRVEKRAESKGVIFERGLLEYKKMQAADKKRPREERELLHRLRPFARLQTAEDYEAFSTDVLYEAMLRKRIQELQQYRRLGLTTAADIEKYELDLSKRTQAKAAPPRDYYASERLQVRAGARQSSGRKSHERETTPRPGGTPASGTGPPLRRAPAPLNLANSPSLHLLTPGEQTLCSSLRILPKPYLVIKETLVREYARRGGKLRRREARDLVKIDVNKTSRVWDFLVQAGFLKITADVPADAK</sequence>
<proteinExistence type="predicted"/>
<organism evidence="1 2">
    <name type="scientific">Pluteus cervinus</name>
    <dbReference type="NCBI Taxonomy" id="181527"/>
    <lineage>
        <taxon>Eukaryota</taxon>
        <taxon>Fungi</taxon>
        <taxon>Dikarya</taxon>
        <taxon>Basidiomycota</taxon>
        <taxon>Agaricomycotina</taxon>
        <taxon>Agaricomycetes</taxon>
        <taxon>Agaricomycetidae</taxon>
        <taxon>Agaricales</taxon>
        <taxon>Pluteineae</taxon>
        <taxon>Pluteaceae</taxon>
        <taxon>Pluteus</taxon>
    </lineage>
</organism>
<dbReference type="Proteomes" id="UP000308600">
    <property type="component" value="Unassembled WGS sequence"/>
</dbReference>
<gene>
    <name evidence="1" type="ORF">BDN72DRAFT_760148</name>
</gene>